<feature type="binding site" evidence="9">
    <location>
        <position position="303"/>
    </location>
    <ligand>
        <name>NAD(+)</name>
        <dbReference type="ChEBI" id="CHEBI:57540"/>
    </ligand>
</feature>
<keyword evidence="12" id="KW-1185">Reference proteome</keyword>
<evidence type="ECO:0000256" key="6">
    <source>
        <dbReference type="ARBA" id="ARBA00047473"/>
    </source>
</evidence>
<dbReference type="SMART" id="SM00984">
    <property type="entry name" value="UDPG_MGDP_dh_C"/>
    <property type="match status" value="1"/>
</dbReference>
<sequence>MIFPRQGEGNRLKSRLGSIIVAIREFFIYNNKCERGGGRMKLAVVGMSIAGLVTGAGFAELGHEVECYDDDSLLIERLASGAVDSKEPGLQALIARNAKAERLKFRGWQELPESAAEVIFLTEGTPSGEDGNPQLGRLWTFVDRLPAGQKRCRRIVVIRSSVPVGTADRLENRLRRRLPELGEVAVASVPDFAREGSAVRDFFEPSQIVIGASDEATEQQLRSLHSRLAAPILTMDRRSAELGKMAVNGFLAVKLAYANEMAALSEQTGADYAAVERMLGLDPRIGSYYLGAGLGFGGPHLPKDARALVRTAEGAGAPQTLLAAAMRANAALPLRMVRKLEAALSGPSRRRIALLGLAYKAGSAEMSEAPSVRLAAELLRRHPGIQLAAYDPAAGEAARQALPGAVQLCDSAEEALCGSDAAILVTDWPEFRCLTAEQFKRWMKRPIVLDGRNALNADLLNAQGVVCIGAGRLPDSRGAFAGMSTAADALPRATNEPTG</sequence>
<dbReference type="EC" id="1.1.1.22" evidence="3 7"/>
<reference evidence="11 12" key="1">
    <citation type="submission" date="2019-04" db="EMBL/GenBank/DDBJ databases">
        <title>Cohnella sp. nov. isolated from preserved vegetables.</title>
        <authorList>
            <person name="Lin S.-Y."/>
            <person name="Hung M.-H."/>
            <person name="Young C.-C."/>
        </authorList>
    </citation>
    <scope>NUCLEOTIDE SEQUENCE [LARGE SCALE GENOMIC DNA]</scope>
    <source>
        <strain evidence="11 12">CC-MHH1044</strain>
    </source>
</reference>
<evidence type="ECO:0000313" key="11">
    <source>
        <dbReference type="EMBL" id="THF80724.1"/>
    </source>
</evidence>
<comment type="catalytic activity">
    <reaction evidence="6 7">
        <text>UDP-alpha-D-glucose + 2 NAD(+) + H2O = UDP-alpha-D-glucuronate + 2 NADH + 3 H(+)</text>
        <dbReference type="Rhea" id="RHEA:23596"/>
        <dbReference type="ChEBI" id="CHEBI:15377"/>
        <dbReference type="ChEBI" id="CHEBI:15378"/>
        <dbReference type="ChEBI" id="CHEBI:57540"/>
        <dbReference type="ChEBI" id="CHEBI:57945"/>
        <dbReference type="ChEBI" id="CHEBI:58052"/>
        <dbReference type="ChEBI" id="CHEBI:58885"/>
        <dbReference type="EC" id="1.1.1.22"/>
    </reaction>
</comment>
<evidence type="ECO:0000256" key="3">
    <source>
        <dbReference type="ARBA" id="ARBA00012954"/>
    </source>
</evidence>
<feature type="binding site" evidence="9">
    <location>
        <position position="125"/>
    </location>
    <ligand>
        <name>NAD(+)</name>
        <dbReference type="ChEBI" id="CHEBI:57540"/>
    </ligand>
</feature>
<evidence type="ECO:0000256" key="7">
    <source>
        <dbReference type="PIRNR" id="PIRNR000124"/>
    </source>
</evidence>
<name>A0A4S4C180_9BACL</name>
<proteinExistence type="inferred from homology"/>
<dbReference type="NCBIfam" id="TIGR03026">
    <property type="entry name" value="NDP-sugDHase"/>
    <property type="match status" value="1"/>
</dbReference>
<feature type="binding site" evidence="9">
    <location>
        <position position="69"/>
    </location>
    <ligand>
        <name>NAD(+)</name>
        <dbReference type="ChEBI" id="CHEBI:57540"/>
    </ligand>
</feature>
<dbReference type="Gene3D" id="1.20.5.100">
    <property type="entry name" value="Cytochrome c1, transmembrane anchor, C-terminal"/>
    <property type="match status" value="1"/>
</dbReference>
<dbReference type="SUPFAM" id="SSF52413">
    <property type="entry name" value="UDP-glucose/GDP-mannose dehydrogenase C-terminal domain"/>
    <property type="match status" value="1"/>
</dbReference>
<dbReference type="InterPro" id="IPR028357">
    <property type="entry name" value="UDPglc_DH_bac"/>
</dbReference>
<dbReference type="GO" id="GO:0051287">
    <property type="term" value="F:NAD binding"/>
    <property type="evidence" value="ECO:0007669"/>
    <property type="project" value="InterPro"/>
</dbReference>
<dbReference type="Pfam" id="PF03720">
    <property type="entry name" value="UDPG_MGDP_dh_C"/>
    <property type="match status" value="1"/>
</dbReference>
<feature type="binding site" evidence="8">
    <location>
        <begin position="192"/>
        <end position="195"/>
    </location>
    <ligand>
        <name>substrate</name>
    </ligand>
</feature>
<dbReference type="OrthoDB" id="9803238at2"/>
<dbReference type="UniPathway" id="UPA00038">
    <property type="reaction ID" value="UER00491"/>
</dbReference>
<dbReference type="InterPro" id="IPR017476">
    <property type="entry name" value="UDP-Glc/GDP-Man"/>
</dbReference>
<evidence type="ECO:0000256" key="8">
    <source>
        <dbReference type="PIRSR" id="PIRSR500134-2"/>
    </source>
</evidence>
<dbReference type="GO" id="GO:0003979">
    <property type="term" value="F:UDP-glucose 6-dehydrogenase activity"/>
    <property type="evidence" value="ECO:0007669"/>
    <property type="project" value="UniProtKB-EC"/>
</dbReference>
<dbReference type="InterPro" id="IPR036291">
    <property type="entry name" value="NAD(P)-bd_dom_sf"/>
</dbReference>
<comment type="similarity">
    <text evidence="2 7">Belongs to the UDP-glucose/GDP-mannose dehydrogenase family.</text>
</comment>
<feature type="binding site" evidence="8">
    <location>
        <position position="244"/>
    </location>
    <ligand>
        <name>substrate</name>
    </ligand>
</feature>
<protein>
    <recommendedName>
        <fullName evidence="3 7">UDP-glucose 6-dehydrogenase</fullName>
        <ecNumber evidence="3 7">1.1.1.22</ecNumber>
    </recommendedName>
</protein>
<evidence type="ECO:0000259" key="10">
    <source>
        <dbReference type="SMART" id="SM00984"/>
    </source>
</evidence>
<evidence type="ECO:0000256" key="9">
    <source>
        <dbReference type="PIRSR" id="PIRSR500134-3"/>
    </source>
</evidence>
<dbReference type="InterPro" id="IPR001732">
    <property type="entry name" value="UDP-Glc/GDP-Man_DH_N"/>
</dbReference>
<dbReference type="EMBL" id="SSOB01000010">
    <property type="protein sequence ID" value="THF80724.1"/>
    <property type="molecule type" value="Genomic_DNA"/>
</dbReference>
<accession>A0A4S4C180</accession>
<evidence type="ECO:0000313" key="12">
    <source>
        <dbReference type="Proteomes" id="UP000310636"/>
    </source>
</evidence>
<organism evidence="11 12">
    <name type="scientific">Cohnella fermenti</name>
    <dbReference type="NCBI Taxonomy" id="2565925"/>
    <lineage>
        <taxon>Bacteria</taxon>
        <taxon>Bacillati</taxon>
        <taxon>Bacillota</taxon>
        <taxon>Bacilli</taxon>
        <taxon>Bacillales</taxon>
        <taxon>Paenibacillaceae</taxon>
        <taxon>Cohnella</taxon>
    </lineage>
</organism>
<evidence type="ECO:0000256" key="2">
    <source>
        <dbReference type="ARBA" id="ARBA00006601"/>
    </source>
</evidence>
<feature type="domain" description="UDP-glucose/GDP-mannose dehydrogenase C-terminal" evidence="10">
    <location>
        <begin position="353"/>
        <end position="457"/>
    </location>
</feature>
<dbReference type="PIRSF" id="PIRSF000124">
    <property type="entry name" value="UDPglc_GDPman_dh"/>
    <property type="match status" value="1"/>
</dbReference>
<dbReference type="Pfam" id="PF03721">
    <property type="entry name" value="UDPG_MGDP_dh_N"/>
    <property type="match status" value="1"/>
</dbReference>
<dbReference type="GO" id="GO:0000271">
    <property type="term" value="P:polysaccharide biosynthetic process"/>
    <property type="evidence" value="ECO:0007669"/>
    <property type="project" value="InterPro"/>
</dbReference>
<dbReference type="PANTHER" id="PTHR43750:SF3">
    <property type="entry name" value="UDP-GLUCOSE 6-DEHYDROGENASE TUAD"/>
    <property type="match status" value="1"/>
</dbReference>
<dbReference type="InterPro" id="IPR014027">
    <property type="entry name" value="UDP-Glc/GDP-Man_DH_C"/>
</dbReference>
<dbReference type="InterPro" id="IPR036220">
    <property type="entry name" value="UDP-Glc/GDP-Man_DH_C_sf"/>
</dbReference>
<dbReference type="Proteomes" id="UP000310636">
    <property type="component" value="Unassembled WGS sequence"/>
</dbReference>
<dbReference type="GO" id="GO:0006065">
    <property type="term" value="P:UDP-glucuronate biosynthetic process"/>
    <property type="evidence" value="ECO:0007669"/>
    <property type="project" value="UniProtKB-UniPathway"/>
</dbReference>
<feature type="binding site" evidence="8">
    <location>
        <begin position="289"/>
        <end position="293"/>
    </location>
    <ligand>
        <name>substrate</name>
    </ligand>
</feature>
<dbReference type="InterPro" id="IPR014026">
    <property type="entry name" value="UDP-Glc/GDP-Man_DH_dimer"/>
</dbReference>
<feature type="binding site" evidence="8">
    <location>
        <position position="297"/>
    </location>
    <ligand>
        <name>substrate</name>
    </ligand>
</feature>
<dbReference type="PANTHER" id="PTHR43750">
    <property type="entry name" value="UDP-GLUCOSE 6-DEHYDROGENASE TUAD"/>
    <property type="match status" value="1"/>
</dbReference>
<dbReference type="Pfam" id="PF00984">
    <property type="entry name" value="UDPG_MGDP_dh"/>
    <property type="match status" value="1"/>
</dbReference>
<evidence type="ECO:0000256" key="4">
    <source>
        <dbReference type="ARBA" id="ARBA00023002"/>
    </source>
</evidence>
<dbReference type="Gene3D" id="3.40.50.720">
    <property type="entry name" value="NAD(P)-binding Rossmann-like Domain"/>
    <property type="match status" value="2"/>
</dbReference>
<gene>
    <name evidence="11" type="ORF">E6C55_09550</name>
</gene>
<dbReference type="InterPro" id="IPR008927">
    <property type="entry name" value="6-PGluconate_DH-like_C_sf"/>
</dbReference>
<evidence type="ECO:0000256" key="5">
    <source>
        <dbReference type="ARBA" id="ARBA00023027"/>
    </source>
</evidence>
<dbReference type="PIRSF" id="PIRSF500134">
    <property type="entry name" value="UDPglc_DH_bac"/>
    <property type="match status" value="1"/>
</dbReference>
<comment type="caution">
    <text evidence="11">The sequence shown here is derived from an EMBL/GenBank/DDBJ whole genome shotgun (WGS) entry which is preliminary data.</text>
</comment>
<keyword evidence="4 7" id="KW-0560">Oxidoreductase</keyword>
<dbReference type="SUPFAM" id="SSF48179">
    <property type="entry name" value="6-phosphogluconate dehydrogenase C-terminal domain-like"/>
    <property type="match status" value="1"/>
</dbReference>
<feature type="binding site" evidence="9">
    <location>
        <position position="195"/>
    </location>
    <ligand>
        <name>NAD(+)</name>
        <dbReference type="ChEBI" id="CHEBI:57540"/>
    </ligand>
</feature>
<dbReference type="SUPFAM" id="SSF51735">
    <property type="entry name" value="NAD(P)-binding Rossmann-fold domains"/>
    <property type="match status" value="1"/>
</dbReference>
<comment type="pathway">
    <text evidence="1">Nucleotide-sugar biosynthesis; UDP-alpha-D-glucuronate biosynthesis; UDP-alpha-D-glucuronate from UDP-alpha-D-glucose: step 1/1.</text>
</comment>
<feature type="binding site" evidence="8">
    <location>
        <position position="360"/>
    </location>
    <ligand>
        <name>substrate</name>
    </ligand>
</feature>
<dbReference type="AlphaFoldDB" id="A0A4S4C180"/>
<evidence type="ECO:0000256" key="1">
    <source>
        <dbReference type="ARBA" id="ARBA00004701"/>
    </source>
</evidence>
<keyword evidence="5 7" id="KW-0520">NAD</keyword>